<feature type="domain" description="Cation-transporting P-type ATPase N-terminal" evidence="1">
    <location>
        <begin position="52"/>
        <end position="81"/>
    </location>
</feature>
<accession>A0ABR2FKP5</accession>
<dbReference type="EMBL" id="JBBPBM010000006">
    <property type="protein sequence ID" value="KAK8581515.1"/>
    <property type="molecule type" value="Genomic_DNA"/>
</dbReference>
<gene>
    <name evidence="2" type="ORF">V6N12_071735</name>
</gene>
<name>A0ABR2FKP5_9ROSI</name>
<evidence type="ECO:0000313" key="2">
    <source>
        <dbReference type="EMBL" id="KAK8581515.1"/>
    </source>
</evidence>
<organism evidence="2 3">
    <name type="scientific">Hibiscus sabdariffa</name>
    <name type="common">roselle</name>
    <dbReference type="NCBI Taxonomy" id="183260"/>
    <lineage>
        <taxon>Eukaryota</taxon>
        <taxon>Viridiplantae</taxon>
        <taxon>Streptophyta</taxon>
        <taxon>Embryophyta</taxon>
        <taxon>Tracheophyta</taxon>
        <taxon>Spermatophyta</taxon>
        <taxon>Magnoliopsida</taxon>
        <taxon>eudicotyledons</taxon>
        <taxon>Gunneridae</taxon>
        <taxon>Pentapetalae</taxon>
        <taxon>rosids</taxon>
        <taxon>malvids</taxon>
        <taxon>Malvales</taxon>
        <taxon>Malvaceae</taxon>
        <taxon>Malvoideae</taxon>
        <taxon>Hibiscus</taxon>
    </lineage>
</organism>
<proteinExistence type="predicted"/>
<dbReference type="InterPro" id="IPR023298">
    <property type="entry name" value="ATPase_P-typ_TM_dom_sf"/>
</dbReference>
<sequence>MEVKLANIQYANIFRSHQFDNDISQGKLDCMMEMGFAVTPSLELTDECVGEVPRELELGLSSAEVEKRKQIYGWNNLEKQEGHINI</sequence>
<dbReference type="SUPFAM" id="SSF81665">
    <property type="entry name" value="Calcium ATPase, transmembrane domain M"/>
    <property type="match status" value="1"/>
</dbReference>
<evidence type="ECO:0000313" key="3">
    <source>
        <dbReference type="Proteomes" id="UP001472677"/>
    </source>
</evidence>
<keyword evidence="3" id="KW-1185">Reference proteome</keyword>
<evidence type="ECO:0000259" key="1">
    <source>
        <dbReference type="Pfam" id="PF00690"/>
    </source>
</evidence>
<dbReference type="Pfam" id="PF00690">
    <property type="entry name" value="Cation_ATPase_N"/>
    <property type="match status" value="1"/>
</dbReference>
<protein>
    <recommendedName>
        <fullName evidence="1">Cation-transporting P-type ATPase N-terminal domain-containing protein</fullName>
    </recommendedName>
</protein>
<comment type="caution">
    <text evidence="2">The sequence shown here is derived from an EMBL/GenBank/DDBJ whole genome shotgun (WGS) entry which is preliminary data.</text>
</comment>
<dbReference type="InterPro" id="IPR004014">
    <property type="entry name" value="ATPase_P-typ_cation-transptr_N"/>
</dbReference>
<dbReference type="Proteomes" id="UP001472677">
    <property type="component" value="Unassembled WGS sequence"/>
</dbReference>
<reference evidence="2 3" key="1">
    <citation type="journal article" date="2024" name="G3 (Bethesda)">
        <title>Genome assembly of Hibiscus sabdariffa L. provides insights into metabolisms of medicinal natural products.</title>
        <authorList>
            <person name="Kim T."/>
        </authorList>
    </citation>
    <scope>NUCLEOTIDE SEQUENCE [LARGE SCALE GENOMIC DNA]</scope>
    <source>
        <strain evidence="2">TK-2024</strain>
        <tissue evidence="2">Old leaves</tissue>
    </source>
</reference>